<dbReference type="EMBL" id="SNYM01000003">
    <property type="protein sequence ID" value="TDQ49926.1"/>
    <property type="molecule type" value="Genomic_DNA"/>
</dbReference>
<dbReference type="RefSeq" id="WP_198325251.1">
    <property type="nucleotide sequence ID" value="NZ_CP037953.1"/>
</dbReference>
<evidence type="ECO:0000313" key="4">
    <source>
        <dbReference type="Proteomes" id="UP000295375"/>
    </source>
</evidence>
<dbReference type="AlphaFoldDB" id="A0A4R6UUJ0"/>
<dbReference type="NCBIfam" id="NF041951">
    <property type="entry name" value="phage_RstR"/>
    <property type="match status" value="1"/>
</dbReference>
<evidence type="ECO:0000259" key="2">
    <source>
        <dbReference type="PROSITE" id="PS50943"/>
    </source>
</evidence>
<dbReference type="InterPro" id="IPR001387">
    <property type="entry name" value="Cro/C1-type_HTH"/>
</dbReference>
<name>A0A4R6UUJ0_9GAMM</name>
<dbReference type="GO" id="GO:0003677">
    <property type="term" value="F:DNA binding"/>
    <property type="evidence" value="ECO:0007669"/>
    <property type="project" value="UniProtKB-KW"/>
</dbReference>
<dbReference type="PANTHER" id="PTHR46558:SF11">
    <property type="entry name" value="HTH-TYPE TRANSCRIPTIONAL REGULATOR XRE"/>
    <property type="match status" value="1"/>
</dbReference>
<feature type="domain" description="HTH cro/C1-type" evidence="2">
    <location>
        <begin position="23"/>
        <end position="77"/>
    </location>
</feature>
<protein>
    <submittedName>
        <fullName evidence="3">DNA-binding XRE family transcriptional regulator</fullName>
    </submittedName>
</protein>
<dbReference type="SUPFAM" id="SSF47413">
    <property type="entry name" value="lambda repressor-like DNA-binding domains"/>
    <property type="match status" value="1"/>
</dbReference>
<dbReference type="Gene3D" id="1.10.260.40">
    <property type="entry name" value="lambda repressor-like DNA-binding domains"/>
    <property type="match status" value="1"/>
</dbReference>
<accession>A0A4R6UUJ0</accession>
<dbReference type="SMART" id="SM00530">
    <property type="entry name" value="HTH_XRE"/>
    <property type="match status" value="1"/>
</dbReference>
<dbReference type="Pfam" id="PF01381">
    <property type="entry name" value="HTH_3"/>
    <property type="match status" value="1"/>
</dbReference>
<organism evidence="3 4">
    <name type="scientific">Permianibacter aggregans</name>
    <dbReference type="NCBI Taxonomy" id="1510150"/>
    <lineage>
        <taxon>Bacteria</taxon>
        <taxon>Pseudomonadati</taxon>
        <taxon>Pseudomonadota</taxon>
        <taxon>Gammaproteobacteria</taxon>
        <taxon>Pseudomonadales</taxon>
        <taxon>Pseudomonadaceae</taxon>
        <taxon>Permianibacter</taxon>
    </lineage>
</organism>
<keyword evidence="4" id="KW-1185">Reference proteome</keyword>
<dbReference type="Proteomes" id="UP000295375">
    <property type="component" value="Unassembled WGS sequence"/>
</dbReference>
<gene>
    <name evidence="3" type="ORF">EV696_103301</name>
</gene>
<sequence length="136" mass="15159">MRTLGTPPFTHVSFRLMPFADRLAALRKQRGLTQEALADLIGVTKTQVYRYENNGSQPTLEVIKKLAVALSVTTDELIFEVDERKADDSLLLLLEGIAQLDPDEKHVIKEMVEGILLKHQARRLFGGSSPTTKKAS</sequence>
<dbReference type="InterPro" id="IPR049639">
    <property type="entry name" value="RstR"/>
</dbReference>
<dbReference type="CDD" id="cd00093">
    <property type="entry name" value="HTH_XRE"/>
    <property type="match status" value="1"/>
</dbReference>
<evidence type="ECO:0000256" key="1">
    <source>
        <dbReference type="ARBA" id="ARBA00023125"/>
    </source>
</evidence>
<evidence type="ECO:0000313" key="3">
    <source>
        <dbReference type="EMBL" id="TDQ49926.1"/>
    </source>
</evidence>
<keyword evidence="1 3" id="KW-0238">DNA-binding</keyword>
<dbReference type="InterPro" id="IPR010982">
    <property type="entry name" value="Lambda_DNA-bd_dom_sf"/>
</dbReference>
<proteinExistence type="predicted"/>
<dbReference type="PANTHER" id="PTHR46558">
    <property type="entry name" value="TRACRIPTIONAL REGULATORY PROTEIN-RELATED-RELATED"/>
    <property type="match status" value="1"/>
</dbReference>
<reference evidence="3 4" key="1">
    <citation type="submission" date="2019-03" db="EMBL/GenBank/DDBJ databases">
        <title>Genomic Encyclopedia of Type Strains, Phase IV (KMG-IV): sequencing the most valuable type-strain genomes for metagenomic binning, comparative biology and taxonomic classification.</title>
        <authorList>
            <person name="Goeker M."/>
        </authorList>
    </citation>
    <scope>NUCLEOTIDE SEQUENCE [LARGE SCALE GENOMIC DNA]</scope>
    <source>
        <strain evidence="3 4">DSM 103792</strain>
    </source>
</reference>
<dbReference type="PROSITE" id="PS50943">
    <property type="entry name" value="HTH_CROC1"/>
    <property type="match status" value="1"/>
</dbReference>
<comment type="caution">
    <text evidence="3">The sequence shown here is derived from an EMBL/GenBank/DDBJ whole genome shotgun (WGS) entry which is preliminary data.</text>
</comment>